<gene>
    <name evidence="1" type="ORF">HJG59_006228</name>
</gene>
<organism evidence="1 2">
    <name type="scientific">Molossus molossus</name>
    <name type="common">Pallas' mastiff bat</name>
    <name type="synonym">Vespertilio molossus</name>
    <dbReference type="NCBI Taxonomy" id="27622"/>
    <lineage>
        <taxon>Eukaryota</taxon>
        <taxon>Metazoa</taxon>
        <taxon>Chordata</taxon>
        <taxon>Craniata</taxon>
        <taxon>Vertebrata</taxon>
        <taxon>Euteleostomi</taxon>
        <taxon>Mammalia</taxon>
        <taxon>Eutheria</taxon>
        <taxon>Laurasiatheria</taxon>
        <taxon>Chiroptera</taxon>
        <taxon>Yangochiroptera</taxon>
        <taxon>Molossidae</taxon>
        <taxon>Molossus</taxon>
    </lineage>
</organism>
<evidence type="ECO:0000313" key="1">
    <source>
        <dbReference type="EMBL" id="KAF6450267.1"/>
    </source>
</evidence>
<dbReference type="AlphaFoldDB" id="A0A7J8FR67"/>
<accession>A0A7J8FR67</accession>
<comment type="caution">
    <text evidence="1">The sequence shown here is derived from an EMBL/GenBank/DDBJ whole genome shotgun (WGS) entry which is preliminary data.</text>
</comment>
<keyword evidence="2" id="KW-1185">Reference proteome</keyword>
<dbReference type="EMBL" id="JACASF010000011">
    <property type="protein sequence ID" value="KAF6450267.1"/>
    <property type="molecule type" value="Genomic_DNA"/>
</dbReference>
<name>A0A7J8FR67_MOLMO</name>
<proteinExistence type="predicted"/>
<protein>
    <submittedName>
        <fullName evidence="1">HECT, C2 and WW domain containing E3 ubiquitin protein ligase 2</fullName>
    </submittedName>
</protein>
<reference evidence="1 2" key="1">
    <citation type="journal article" date="2020" name="Nature">
        <title>Six reference-quality genomes reveal evolution of bat adaptations.</title>
        <authorList>
            <person name="Jebb D."/>
            <person name="Huang Z."/>
            <person name="Pippel M."/>
            <person name="Hughes G.M."/>
            <person name="Lavrichenko K."/>
            <person name="Devanna P."/>
            <person name="Winkler S."/>
            <person name="Jermiin L.S."/>
            <person name="Skirmuntt E.C."/>
            <person name="Katzourakis A."/>
            <person name="Burkitt-Gray L."/>
            <person name="Ray D.A."/>
            <person name="Sullivan K.A.M."/>
            <person name="Roscito J.G."/>
            <person name="Kirilenko B.M."/>
            <person name="Davalos L.M."/>
            <person name="Corthals A.P."/>
            <person name="Power M.L."/>
            <person name="Jones G."/>
            <person name="Ransome R.D."/>
            <person name="Dechmann D.K.N."/>
            <person name="Locatelli A.G."/>
            <person name="Puechmaille S.J."/>
            <person name="Fedrigo O."/>
            <person name="Jarvis E.D."/>
            <person name="Hiller M."/>
            <person name="Vernes S.C."/>
            <person name="Myers E.W."/>
            <person name="Teeling E.C."/>
        </authorList>
    </citation>
    <scope>NUCLEOTIDE SEQUENCE [LARGE SCALE GENOMIC DNA]</scope>
    <source>
        <strain evidence="1">MMolMol1</strain>
        <tissue evidence="1">Muscle</tissue>
    </source>
</reference>
<sequence>MSGHCTNPHPLFLWFAVGTQRANARAPAPYKRDFEAKLRNFYRKLETKGFGQGPGKLKYLCWLRVYSSGLSLSQCPVLLMTVP</sequence>
<dbReference type="Proteomes" id="UP000550707">
    <property type="component" value="Unassembled WGS sequence"/>
</dbReference>
<evidence type="ECO:0000313" key="2">
    <source>
        <dbReference type="Proteomes" id="UP000550707"/>
    </source>
</evidence>